<sequence length="184" mass="19782">MDSNSIRRKTQLLTPNQVCAELLALSVVEYSYTPSLAITVELNETGGKISDTGRGMNLIPDRGDTLPHAQRALTSIYPCRPATPEIESILCAQIWGELGSLGPMLANLSCPSLQFISQREGEVWSQSYRYATPVGPATMLGATDKTGTTQVFETAAPIDRVVIANLVDTLCTAIPGLRITLLTS</sequence>
<organism evidence="1 2">
    <name type="scientific">Trinickia fusca</name>
    <dbReference type="NCBI Taxonomy" id="2419777"/>
    <lineage>
        <taxon>Bacteria</taxon>
        <taxon>Pseudomonadati</taxon>
        <taxon>Pseudomonadota</taxon>
        <taxon>Betaproteobacteria</taxon>
        <taxon>Burkholderiales</taxon>
        <taxon>Burkholderiaceae</taxon>
        <taxon>Trinickia</taxon>
    </lineage>
</organism>
<dbReference type="EMBL" id="RBZV01000004">
    <property type="protein sequence ID" value="RKP48220.1"/>
    <property type="molecule type" value="Genomic_DNA"/>
</dbReference>
<gene>
    <name evidence="1" type="ORF">D7S89_12870</name>
</gene>
<dbReference type="OrthoDB" id="9095165at2"/>
<dbReference type="Proteomes" id="UP000280434">
    <property type="component" value="Unassembled WGS sequence"/>
</dbReference>
<evidence type="ECO:0000313" key="1">
    <source>
        <dbReference type="EMBL" id="RKP48220.1"/>
    </source>
</evidence>
<evidence type="ECO:0000313" key="2">
    <source>
        <dbReference type="Proteomes" id="UP000280434"/>
    </source>
</evidence>
<keyword evidence="2" id="KW-1185">Reference proteome</keyword>
<dbReference type="AlphaFoldDB" id="A0A494XCA4"/>
<proteinExistence type="predicted"/>
<comment type="caution">
    <text evidence="1">The sequence shown here is derived from an EMBL/GenBank/DDBJ whole genome shotgun (WGS) entry which is preliminary data.</text>
</comment>
<protein>
    <submittedName>
        <fullName evidence="1">Uncharacterized protein</fullName>
    </submittedName>
</protein>
<dbReference type="Gene3D" id="3.30.565.10">
    <property type="entry name" value="Histidine kinase-like ATPase, C-terminal domain"/>
    <property type="match status" value="1"/>
</dbReference>
<dbReference type="InterPro" id="IPR036890">
    <property type="entry name" value="HATPase_C_sf"/>
</dbReference>
<reference evidence="1 2" key="1">
    <citation type="submission" date="2018-10" db="EMBL/GenBank/DDBJ databases">
        <title>Paraburkholderia sp. 7MK8-2, isolated from soil.</title>
        <authorList>
            <person name="Gao Z.-H."/>
            <person name="Qiu L.-H."/>
        </authorList>
    </citation>
    <scope>NUCLEOTIDE SEQUENCE [LARGE SCALE GENOMIC DNA]</scope>
    <source>
        <strain evidence="1 2">7MK8-2</strain>
    </source>
</reference>
<dbReference type="RefSeq" id="WP_121278070.1">
    <property type="nucleotide sequence ID" value="NZ_RBZV01000004.1"/>
</dbReference>
<accession>A0A494XCA4</accession>
<name>A0A494XCA4_9BURK</name>